<reference evidence="2 3" key="1">
    <citation type="submission" date="2019-06" db="EMBL/GenBank/DDBJ databases">
        <title>Draft genome sequence of the filamentous fungus Phialemoniopsis curvata isolated from diesel fuel.</title>
        <authorList>
            <person name="Varaljay V.A."/>
            <person name="Lyon W.J."/>
            <person name="Crouch A.L."/>
            <person name="Drake C.E."/>
            <person name="Hollomon J.M."/>
            <person name="Nadeau L.J."/>
            <person name="Nunn H.S."/>
            <person name="Stevenson B.S."/>
            <person name="Bojanowski C.L."/>
            <person name="Crookes-Goodson W.J."/>
        </authorList>
    </citation>
    <scope>NUCLEOTIDE SEQUENCE [LARGE SCALE GENOMIC DNA]</scope>
    <source>
        <strain evidence="2 3">D216</strain>
    </source>
</reference>
<feature type="region of interest" description="Disordered" evidence="1">
    <location>
        <begin position="195"/>
        <end position="498"/>
    </location>
</feature>
<evidence type="ECO:0000313" key="3">
    <source>
        <dbReference type="Proteomes" id="UP000319257"/>
    </source>
</evidence>
<feature type="region of interest" description="Disordered" evidence="1">
    <location>
        <begin position="647"/>
        <end position="704"/>
    </location>
</feature>
<feature type="compositionally biased region" description="Polar residues" evidence="1">
    <location>
        <begin position="791"/>
        <end position="807"/>
    </location>
</feature>
<feature type="compositionally biased region" description="Polar residues" evidence="1">
    <location>
        <begin position="284"/>
        <end position="305"/>
    </location>
</feature>
<evidence type="ECO:0000256" key="1">
    <source>
        <dbReference type="SAM" id="MobiDB-lite"/>
    </source>
</evidence>
<sequence length="1028" mass="110752">MATFDRYSNWSWLQTYQCAAEPVYCETAHRPDDVLYSGSEDEYYDSPTQRKLRYEDQATQFLEGRVPFLQSASLRGPFGQAASWCNPWRGRGGRVAGKSISSHGVPATTDVPDADVEVNTELSGAQATFAPETLSFSDDVQSSGPLSHDSETTVAIAQATLEPHDHPYLDATVIARVHDWRNGVKISTAARDSFWTGSARGHGRTTKRKAGASWLRRDIIKRRKSGNTDADVVDSPTPAHIIQPPDSTQPDPRPPTTQSHASSQISGRMQSLPLIQTRRDLSRKSGQYRNSPRNSAGSNTRSSSARPVLPQRQEENPRRKAKLLKAPRSASPMPHSTYDTDVEADMESDGGRDSPEAETFESQRDDSFLFRTRARPKSNQEPDISKQSAVRALGAAGLVSAARSSPEESSSATYTQDEAQEASPQPLVPSTDRDAVPGGSLSNHDEQTDVCPSDPPALYAQIKAISRDEAVANQTSSSPSRVPEGGEASKLNIVPPVDETMNETTLVNTQPENPAVALRYEDIKALLGNQVSKARAKTCSSSSSSSISELLTAPEQIVQFDEIECDQSDAASSVMGSITVAPAIQDPEAISDGDQASAAEVSLTGIANDPDSDMHSPQGSASARLDTQRQSPWAKVSEMAILKDVAESRTTSAEPDPQMASHGFGLGQGSSIQESSNIAGHNLQFPEPEQLPDAPITSKPSPTEVYAENPWAAHKVLQLSSPKSPSGAMKVHRPSPLSILPQGQAMGSRLDANYQDEVQVRPSTPDTKPSSLPTPDFTLSIKSFRHFMSPSPLQNRSSQRSGRVSEGTILSNPWTNVSARKSRLERRVRFAPLPGEVDNGGSDGGLPSSPGLQIVDEDDYIESGLKRQPRRRVVPPAPSTFPRTGSPPPLASLADLPCEVDKFQEHYAAMATRGPLSKPRTQGRLLPSLSQQDAPSPAVGALADRFLAVDQELAGPDISSPALKVRMTDSHAVEDTDLQVDDVGAVLQNLGDFLTTFDVDAEVEHARVSSACDDQTRQMMGIGLEMGS</sequence>
<feature type="compositionally biased region" description="Polar residues" evidence="1">
    <location>
        <begin position="260"/>
        <end position="269"/>
    </location>
</feature>
<proteinExistence type="predicted"/>
<feature type="region of interest" description="Disordered" evidence="1">
    <location>
        <begin position="831"/>
        <end position="853"/>
    </location>
</feature>
<dbReference type="RefSeq" id="XP_030990589.1">
    <property type="nucleotide sequence ID" value="XM_031144689.1"/>
</dbReference>
<dbReference type="OrthoDB" id="5419922at2759"/>
<feature type="compositionally biased region" description="Low complexity" evidence="1">
    <location>
        <begin position="400"/>
        <end position="412"/>
    </location>
</feature>
<feature type="region of interest" description="Disordered" evidence="1">
    <location>
        <begin position="788"/>
        <end position="807"/>
    </location>
</feature>
<name>A0A507AVK6_9PEZI</name>
<accession>A0A507AVK6</accession>
<dbReference type="Proteomes" id="UP000319257">
    <property type="component" value="Unassembled WGS sequence"/>
</dbReference>
<dbReference type="InParanoid" id="A0A507AVK6"/>
<dbReference type="GeneID" id="41977143"/>
<evidence type="ECO:0000313" key="2">
    <source>
        <dbReference type="EMBL" id="TPX08878.1"/>
    </source>
</evidence>
<feature type="compositionally biased region" description="Basic residues" evidence="1">
    <location>
        <begin position="201"/>
        <end position="210"/>
    </location>
</feature>
<organism evidence="2 3">
    <name type="scientific">Thyridium curvatum</name>
    <dbReference type="NCBI Taxonomy" id="1093900"/>
    <lineage>
        <taxon>Eukaryota</taxon>
        <taxon>Fungi</taxon>
        <taxon>Dikarya</taxon>
        <taxon>Ascomycota</taxon>
        <taxon>Pezizomycotina</taxon>
        <taxon>Sordariomycetes</taxon>
        <taxon>Sordariomycetidae</taxon>
        <taxon>Thyridiales</taxon>
        <taxon>Thyridiaceae</taxon>
        <taxon>Thyridium</taxon>
    </lineage>
</organism>
<comment type="caution">
    <text evidence="2">The sequence shown here is derived from an EMBL/GenBank/DDBJ whole genome shotgun (WGS) entry which is preliminary data.</text>
</comment>
<dbReference type="STRING" id="1093900.A0A507AVK6"/>
<gene>
    <name evidence="2" type="ORF">E0L32_009696</name>
</gene>
<feature type="region of interest" description="Disordered" evidence="1">
    <location>
        <begin position="721"/>
        <end position="743"/>
    </location>
</feature>
<feature type="region of interest" description="Disordered" evidence="1">
    <location>
        <begin position="586"/>
        <end position="634"/>
    </location>
</feature>
<keyword evidence="3" id="KW-1185">Reference proteome</keyword>
<evidence type="ECO:0008006" key="4">
    <source>
        <dbReference type="Google" id="ProtNLM"/>
    </source>
</evidence>
<feature type="compositionally biased region" description="Basic and acidic residues" evidence="1">
    <location>
        <begin position="349"/>
        <end position="368"/>
    </location>
</feature>
<feature type="region of interest" description="Disordered" evidence="1">
    <location>
        <begin position="867"/>
        <end position="889"/>
    </location>
</feature>
<dbReference type="EMBL" id="SKBQ01000072">
    <property type="protein sequence ID" value="TPX08878.1"/>
    <property type="molecule type" value="Genomic_DNA"/>
</dbReference>
<dbReference type="AlphaFoldDB" id="A0A507AVK6"/>
<protein>
    <recommendedName>
        <fullName evidence="4">Protamine P1</fullName>
    </recommendedName>
</protein>
<feature type="compositionally biased region" description="Pro residues" evidence="1">
    <location>
        <begin position="875"/>
        <end position="889"/>
    </location>
</feature>
<feature type="compositionally biased region" description="Polar residues" evidence="1">
    <location>
        <begin position="669"/>
        <end position="679"/>
    </location>
</feature>